<evidence type="ECO:0000256" key="3">
    <source>
        <dbReference type="ARBA" id="ARBA00023163"/>
    </source>
</evidence>
<dbReference type="PATRIC" id="fig|1238182.3.peg.1160"/>
<accession>K9H3W8</accession>
<dbReference type="InterPro" id="IPR005143">
    <property type="entry name" value="TF_LuxR_autoind-bd_dom"/>
</dbReference>
<evidence type="ECO:0000259" key="4">
    <source>
        <dbReference type="Pfam" id="PF03472"/>
    </source>
</evidence>
<dbReference type="InterPro" id="IPR036693">
    <property type="entry name" value="TF_LuxR_autoind-bd_dom_sf"/>
</dbReference>
<dbReference type="GO" id="GO:0006355">
    <property type="term" value="P:regulation of DNA-templated transcription"/>
    <property type="evidence" value="ECO:0007669"/>
    <property type="project" value="InterPro"/>
</dbReference>
<dbReference type="OrthoDB" id="7345476at2"/>
<keyword evidence="2" id="KW-0238">DNA-binding</keyword>
<dbReference type="eggNOG" id="COG2771">
    <property type="taxonomic scope" value="Bacteria"/>
</dbReference>
<sequence length="261" mass="28274">MSRSERDGRVDAFTLPSGWVTRVAAAEDMESLSTVARDLAARIGFGGVTYSFHNMTSAWSPERADPLAFFTYYPEPWIARYTGSDYGRIDPVVRAAGQGRAFRWNDIADESLSAAQRAMMADARTYGIHDGFCVPARAAGTLGLFNALADGSEDDRRAALTHGTESLTALGLVVHERARHLMLRAGGAVLSDLDPEALRALELLAAGADTPEAAAMLNMSEQAVDRLLEDLMRHLKLPRPSGLRARALMLGLSGLGRQRPM</sequence>
<dbReference type="InterPro" id="IPR016032">
    <property type="entry name" value="Sig_transdc_resp-reg_C-effctor"/>
</dbReference>
<dbReference type="SUPFAM" id="SSF75516">
    <property type="entry name" value="Pheromone-binding domain of LuxR-like quorum-sensing transcription factors"/>
    <property type="match status" value="1"/>
</dbReference>
<evidence type="ECO:0000313" key="5">
    <source>
        <dbReference type="EMBL" id="EKV31739.1"/>
    </source>
</evidence>
<evidence type="ECO:0000256" key="1">
    <source>
        <dbReference type="ARBA" id="ARBA00023015"/>
    </source>
</evidence>
<dbReference type="STRING" id="1238182.C882_3489"/>
<proteinExistence type="predicted"/>
<gene>
    <name evidence="5" type="ORF">C882_3489</name>
</gene>
<keyword evidence="1" id="KW-0805">Transcription regulation</keyword>
<dbReference type="AlphaFoldDB" id="K9H3W8"/>
<dbReference type="GO" id="GO:0003677">
    <property type="term" value="F:DNA binding"/>
    <property type="evidence" value="ECO:0007669"/>
    <property type="project" value="UniProtKB-KW"/>
</dbReference>
<dbReference type="InterPro" id="IPR036388">
    <property type="entry name" value="WH-like_DNA-bd_sf"/>
</dbReference>
<protein>
    <recommendedName>
        <fullName evidence="4">Transcription factor LuxR-like autoinducer-binding domain-containing protein</fullName>
    </recommendedName>
</protein>
<dbReference type="Gene3D" id="3.30.450.80">
    <property type="entry name" value="Transcription factor LuxR-like, autoinducer-binding domain"/>
    <property type="match status" value="1"/>
</dbReference>
<evidence type="ECO:0000313" key="6">
    <source>
        <dbReference type="Proteomes" id="UP000009881"/>
    </source>
</evidence>
<reference evidence="5 6" key="1">
    <citation type="journal article" date="2013" name="Genome Announc.">
        <title>Draft Genome Sequence of an Alphaproteobacterium, Caenispirillum salinarum AK4(T), Isolated from a Solar Saltern.</title>
        <authorList>
            <person name="Khatri I."/>
            <person name="Singh A."/>
            <person name="Korpole S."/>
            <person name="Pinnaka A.K."/>
            <person name="Subramanian S."/>
        </authorList>
    </citation>
    <scope>NUCLEOTIDE SEQUENCE [LARGE SCALE GENOMIC DNA]</scope>
    <source>
        <strain evidence="5 6">AK4</strain>
    </source>
</reference>
<feature type="domain" description="Transcription factor LuxR-like autoinducer-binding" evidence="4">
    <location>
        <begin position="30"/>
        <end position="177"/>
    </location>
</feature>
<evidence type="ECO:0000256" key="2">
    <source>
        <dbReference type="ARBA" id="ARBA00023125"/>
    </source>
</evidence>
<dbReference type="EMBL" id="ANHY01000005">
    <property type="protein sequence ID" value="EKV31739.1"/>
    <property type="molecule type" value="Genomic_DNA"/>
</dbReference>
<comment type="caution">
    <text evidence="5">The sequence shown here is derived from an EMBL/GenBank/DDBJ whole genome shotgun (WGS) entry which is preliminary data.</text>
</comment>
<dbReference type="Pfam" id="PF03472">
    <property type="entry name" value="Autoind_bind"/>
    <property type="match status" value="1"/>
</dbReference>
<organism evidence="5 6">
    <name type="scientific">Caenispirillum salinarum AK4</name>
    <dbReference type="NCBI Taxonomy" id="1238182"/>
    <lineage>
        <taxon>Bacteria</taxon>
        <taxon>Pseudomonadati</taxon>
        <taxon>Pseudomonadota</taxon>
        <taxon>Alphaproteobacteria</taxon>
        <taxon>Rhodospirillales</taxon>
        <taxon>Novispirillaceae</taxon>
        <taxon>Caenispirillum</taxon>
    </lineage>
</organism>
<dbReference type="RefSeq" id="WP_009539608.1">
    <property type="nucleotide sequence ID" value="NZ_ANHY01000005.1"/>
</dbReference>
<dbReference type="Proteomes" id="UP000009881">
    <property type="component" value="Unassembled WGS sequence"/>
</dbReference>
<dbReference type="SUPFAM" id="SSF46894">
    <property type="entry name" value="C-terminal effector domain of the bipartite response regulators"/>
    <property type="match status" value="1"/>
</dbReference>
<name>K9H3W8_9PROT</name>
<keyword evidence="3" id="KW-0804">Transcription</keyword>
<dbReference type="Gene3D" id="1.10.10.10">
    <property type="entry name" value="Winged helix-like DNA-binding domain superfamily/Winged helix DNA-binding domain"/>
    <property type="match status" value="1"/>
</dbReference>
<keyword evidence="6" id="KW-1185">Reference proteome</keyword>